<keyword evidence="2" id="KW-1185">Reference proteome</keyword>
<name>A0AAN7J8Y4_QUERU</name>
<reference evidence="1 2" key="1">
    <citation type="journal article" date="2023" name="G3 (Bethesda)">
        <title>A haplotype-resolved chromosome-scale genome for Quercus rubra L. provides insights into the genetics of adaptive traits for red oak species.</title>
        <authorList>
            <person name="Kapoor B."/>
            <person name="Jenkins J."/>
            <person name="Schmutz J."/>
            <person name="Zhebentyayeva T."/>
            <person name="Kuelheim C."/>
            <person name="Coggeshall M."/>
            <person name="Heim C."/>
            <person name="Lasky J.R."/>
            <person name="Leites L."/>
            <person name="Islam-Faridi N."/>
            <person name="Romero-Severson J."/>
            <person name="DeLeo V.L."/>
            <person name="Lucas S.M."/>
            <person name="Lazic D."/>
            <person name="Gailing O."/>
            <person name="Carlson J."/>
            <person name="Staton M."/>
        </authorList>
    </citation>
    <scope>NUCLEOTIDE SEQUENCE [LARGE SCALE GENOMIC DNA]</scope>
    <source>
        <strain evidence="1">Pseudo-F2</strain>
    </source>
</reference>
<dbReference type="Proteomes" id="UP001324115">
    <property type="component" value="Unassembled WGS sequence"/>
</dbReference>
<dbReference type="AlphaFoldDB" id="A0AAN7J8Y4"/>
<evidence type="ECO:0000313" key="2">
    <source>
        <dbReference type="Proteomes" id="UP001324115"/>
    </source>
</evidence>
<protein>
    <submittedName>
        <fullName evidence="1">Uncharacterized protein</fullName>
    </submittedName>
</protein>
<proteinExistence type="predicted"/>
<sequence length="94" mass="10725">MMRKQNPVESVVKLSPSEEPASVQFMFNKPKHASVFPAKRRSVKRMMFDDFVQFIANALCPRNEPNWCPFHQLKVETPSSAAPSSNMPPHRLIA</sequence>
<accession>A0AAN7J8Y4</accession>
<evidence type="ECO:0000313" key="1">
    <source>
        <dbReference type="EMBL" id="KAK4602561.1"/>
    </source>
</evidence>
<organism evidence="1 2">
    <name type="scientific">Quercus rubra</name>
    <name type="common">Northern red oak</name>
    <name type="synonym">Quercus borealis</name>
    <dbReference type="NCBI Taxonomy" id="3512"/>
    <lineage>
        <taxon>Eukaryota</taxon>
        <taxon>Viridiplantae</taxon>
        <taxon>Streptophyta</taxon>
        <taxon>Embryophyta</taxon>
        <taxon>Tracheophyta</taxon>
        <taxon>Spermatophyta</taxon>
        <taxon>Magnoliopsida</taxon>
        <taxon>eudicotyledons</taxon>
        <taxon>Gunneridae</taxon>
        <taxon>Pentapetalae</taxon>
        <taxon>rosids</taxon>
        <taxon>fabids</taxon>
        <taxon>Fagales</taxon>
        <taxon>Fagaceae</taxon>
        <taxon>Quercus</taxon>
    </lineage>
</organism>
<dbReference type="EMBL" id="JAXUIC010000002">
    <property type="protein sequence ID" value="KAK4602561.1"/>
    <property type="molecule type" value="Genomic_DNA"/>
</dbReference>
<comment type="caution">
    <text evidence="1">The sequence shown here is derived from an EMBL/GenBank/DDBJ whole genome shotgun (WGS) entry which is preliminary data.</text>
</comment>
<gene>
    <name evidence="1" type="ORF">RGQ29_011553</name>
</gene>